<dbReference type="Proteomes" id="UP000737171">
    <property type="component" value="Unassembled WGS sequence"/>
</dbReference>
<keyword evidence="2" id="KW-0119">Carbohydrate metabolism</keyword>
<keyword evidence="5" id="KW-1185">Reference proteome</keyword>
<feature type="signal peptide" evidence="3">
    <location>
        <begin position="1"/>
        <end position="20"/>
    </location>
</feature>
<reference evidence="4 5" key="1">
    <citation type="submission" date="2020-05" db="EMBL/GenBank/DDBJ databases">
        <title>Aquincola sp. isolate from soil.</title>
        <authorList>
            <person name="Han J."/>
            <person name="Kim D.-U."/>
        </authorList>
    </citation>
    <scope>NUCLEOTIDE SEQUENCE [LARGE SCALE GENOMIC DNA]</scope>
    <source>
        <strain evidence="4 5">S2</strain>
    </source>
</reference>
<keyword evidence="2" id="KW-0313">Glucose metabolism</keyword>
<dbReference type="SUPFAM" id="SSF50974">
    <property type="entry name" value="Nitrous oxide reductase, N-terminal domain"/>
    <property type="match status" value="1"/>
</dbReference>
<evidence type="ECO:0000313" key="4">
    <source>
        <dbReference type="EMBL" id="NRF66964.1"/>
    </source>
</evidence>
<comment type="caution">
    <text evidence="4">The sequence shown here is derived from an EMBL/GenBank/DDBJ whole genome shotgun (WGS) entry which is preliminary data.</text>
</comment>
<dbReference type="InterPro" id="IPR019405">
    <property type="entry name" value="Lactonase_7-beta_prop"/>
</dbReference>
<evidence type="ECO:0000256" key="2">
    <source>
        <dbReference type="ARBA" id="ARBA00022526"/>
    </source>
</evidence>
<dbReference type="PANTHER" id="PTHR30344:SF1">
    <property type="entry name" value="6-PHOSPHOGLUCONOLACTONASE"/>
    <property type="match status" value="1"/>
</dbReference>
<accession>A0ABX2EED0</accession>
<evidence type="ECO:0000256" key="3">
    <source>
        <dbReference type="SAM" id="SignalP"/>
    </source>
</evidence>
<dbReference type="Gene3D" id="2.130.10.10">
    <property type="entry name" value="YVTN repeat-like/Quinoprotein amine dehydrogenase"/>
    <property type="match status" value="1"/>
</dbReference>
<name>A0ABX2EED0_9BURK</name>
<protein>
    <submittedName>
        <fullName evidence="4">Beta-propeller fold lactonase family protein</fullName>
    </submittedName>
</protein>
<gene>
    <name evidence="4" type="ORF">HLB44_08210</name>
</gene>
<comment type="similarity">
    <text evidence="1">Belongs to the cycloisomerase 2 family.</text>
</comment>
<dbReference type="EMBL" id="JABRWJ010000002">
    <property type="protein sequence ID" value="NRF66964.1"/>
    <property type="molecule type" value="Genomic_DNA"/>
</dbReference>
<dbReference type="InterPro" id="IPR015943">
    <property type="entry name" value="WD40/YVTN_repeat-like_dom_sf"/>
</dbReference>
<dbReference type="RefSeq" id="WP_173122057.1">
    <property type="nucleotide sequence ID" value="NZ_JABRWJ010000002.1"/>
</dbReference>
<dbReference type="SUPFAM" id="SSF50956">
    <property type="entry name" value="Thermostable phytase (3-phytase)"/>
    <property type="match status" value="1"/>
</dbReference>
<dbReference type="PROSITE" id="PS51257">
    <property type="entry name" value="PROKAR_LIPOPROTEIN"/>
    <property type="match status" value="1"/>
</dbReference>
<feature type="chain" id="PRO_5047386792" evidence="3">
    <location>
        <begin position="21"/>
        <end position="363"/>
    </location>
</feature>
<keyword evidence="3" id="KW-0732">Signal</keyword>
<evidence type="ECO:0000256" key="1">
    <source>
        <dbReference type="ARBA" id="ARBA00005564"/>
    </source>
</evidence>
<organism evidence="4 5">
    <name type="scientific">Pseudaquabacterium terrae</name>
    <dbReference type="NCBI Taxonomy" id="2732868"/>
    <lineage>
        <taxon>Bacteria</taxon>
        <taxon>Pseudomonadati</taxon>
        <taxon>Pseudomonadota</taxon>
        <taxon>Betaproteobacteria</taxon>
        <taxon>Burkholderiales</taxon>
        <taxon>Sphaerotilaceae</taxon>
        <taxon>Pseudaquabacterium</taxon>
    </lineage>
</organism>
<dbReference type="Pfam" id="PF10282">
    <property type="entry name" value="Lactonase"/>
    <property type="match status" value="1"/>
</dbReference>
<dbReference type="InterPro" id="IPR050282">
    <property type="entry name" value="Cycloisomerase_2"/>
</dbReference>
<evidence type="ECO:0000313" key="5">
    <source>
        <dbReference type="Proteomes" id="UP000737171"/>
    </source>
</evidence>
<sequence length="363" mass="38463">MVTRSLSVLGAAIGILLMQACSTPPRSVAYVANADSREISVLALDGAGAVKPLQTVPVSGTVMPLALSPDQRFLYAALRSEPYTVASFAIDRSAGDSAGQLKAIGQAPLPDSMAYIATDKTGRWLFAASYGGHKLSVSPIGADGVAGAAQQILATGKNAHAAVPDAAGRHLYVTNLGSDQVMQWRFDAASGALTPTEPPALALRPGSGARHLVLHPNGRHAYLLNELDASVELLDIDAQRGTLTARKHWSSLPPGFGGKPWAADLHLTPDGRHLYTSERTTSTLAMWKVNATTGELTLIGHQPTEKQPRGFRIDPSGRWLLAVGQLSHQMSVYRIDADSGRLAPQTTLILGKNPNWVEIVQLP</sequence>
<proteinExistence type="inferred from homology"/>
<dbReference type="InterPro" id="IPR011045">
    <property type="entry name" value="N2O_reductase_N"/>
</dbReference>
<dbReference type="PANTHER" id="PTHR30344">
    <property type="entry name" value="6-PHOSPHOGLUCONOLACTONASE-RELATED"/>
    <property type="match status" value="1"/>
</dbReference>